<evidence type="ECO:0008006" key="4">
    <source>
        <dbReference type="Google" id="ProtNLM"/>
    </source>
</evidence>
<reference evidence="2 3" key="1">
    <citation type="submission" date="2016-10" db="EMBL/GenBank/DDBJ databases">
        <authorList>
            <person name="de Groot N.N."/>
        </authorList>
    </citation>
    <scope>NUCLEOTIDE SEQUENCE [LARGE SCALE GENOMIC DNA]</scope>
    <source>
        <strain evidence="2 3">DSM 15827</strain>
    </source>
</reference>
<proteinExistence type="predicted"/>
<dbReference type="RefSeq" id="WP_089745754.1">
    <property type="nucleotide sequence ID" value="NZ_FOGF01000002.1"/>
</dbReference>
<keyword evidence="1" id="KW-0812">Transmembrane</keyword>
<feature type="transmembrane region" description="Helical" evidence="1">
    <location>
        <begin position="20"/>
        <end position="37"/>
    </location>
</feature>
<evidence type="ECO:0000313" key="2">
    <source>
        <dbReference type="EMBL" id="SEQ62028.1"/>
    </source>
</evidence>
<keyword evidence="1" id="KW-0472">Membrane</keyword>
<protein>
    <recommendedName>
        <fullName evidence="4">ABC-2 family transporter protein</fullName>
    </recommendedName>
</protein>
<evidence type="ECO:0000256" key="1">
    <source>
        <dbReference type="SAM" id="Phobius"/>
    </source>
</evidence>
<feature type="transmembrane region" description="Helical" evidence="1">
    <location>
        <begin position="64"/>
        <end position="82"/>
    </location>
</feature>
<feature type="transmembrane region" description="Helical" evidence="1">
    <location>
        <begin position="235"/>
        <end position="257"/>
    </location>
</feature>
<dbReference type="EMBL" id="FOGF01000002">
    <property type="protein sequence ID" value="SEQ62028.1"/>
    <property type="molecule type" value="Genomic_DNA"/>
</dbReference>
<feature type="transmembrane region" description="Helical" evidence="1">
    <location>
        <begin position="198"/>
        <end position="215"/>
    </location>
</feature>
<sequence>MNHNLFKNNIKRILSSWNTLFLIVYSLALTTIQYITFNQFNYNYEPSVFFRMIGFDMTGYGTSMYIYSLPLLAALFGSGIFVNDKKINFHPAILGRIGRKEYYNTQLFQSFVLGGSAVIIPYLFHSLIFFMLYPMTNPDILQSYIGFGTKQIWLLQLLFYHPLLLWFVYVVFLFLVGGLLAQIGLVMSYRIKTKYFEILAPFLVVYALFLVANIINKGAINPISYLTLRELTNFTISQVMVNLVIWLGLVSIIFVIWHKQTRGEYSDG</sequence>
<gene>
    <name evidence="2" type="ORF">SAMN05421767_102108</name>
</gene>
<dbReference type="OrthoDB" id="9849960at2"/>
<evidence type="ECO:0000313" key="3">
    <source>
        <dbReference type="Proteomes" id="UP000198556"/>
    </source>
</evidence>
<dbReference type="Proteomes" id="UP000198556">
    <property type="component" value="Unassembled WGS sequence"/>
</dbReference>
<keyword evidence="3" id="KW-1185">Reference proteome</keyword>
<feature type="transmembrane region" description="Helical" evidence="1">
    <location>
        <begin position="107"/>
        <end position="133"/>
    </location>
</feature>
<dbReference type="AlphaFoldDB" id="A0A1H9HIC0"/>
<accession>A0A1H9HIC0</accession>
<organism evidence="2 3">
    <name type="scientific">Granulicatella balaenopterae</name>
    <dbReference type="NCBI Taxonomy" id="137733"/>
    <lineage>
        <taxon>Bacteria</taxon>
        <taxon>Bacillati</taxon>
        <taxon>Bacillota</taxon>
        <taxon>Bacilli</taxon>
        <taxon>Lactobacillales</taxon>
        <taxon>Carnobacteriaceae</taxon>
        <taxon>Granulicatella</taxon>
    </lineage>
</organism>
<feature type="transmembrane region" description="Helical" evidence="1">
    <location>
        <begin position="163"/>
        <end position="186"/>
    </location>
</feature>
<name>A0A1H9HIC0_9LACT</name>
<dbReference type="STRING" id="137733.SAMN05421767_102108"/>
<keyword evidence="1" id="KW-1133">Transmembrane helix</keyword>